<sequence length="119" mass="13016">MALPITSSLIAAQAQTYAAPKNVRAYAPPPVEKLAARGSSNAVQVEISAEARKAEQARFETRNDDDKRADERRDAADARTNDLARDLAREFAREAPLRDAQQNAGTRNSRPGTNLDIQI</sequence>
<proteinExistence type="predicted"/>
<name>X5MEY7_9HYPH</name>
<evidence type="ECO:0000256" key="1">
    <source>
        <dbReference type="SAM" id="MobiDB-lite"/>
    </source>
</evidence>
<dbReference type="Proteomes" id="UP000032160">
    <property type="component" value="Chromosome I"/>
</dbReference>
<dbReference type="HOGENOM" id="CLU_2057113_0_0_5"/>
<feature type="compositionally biased region" description="Polar residues" evidence="1">
    <location>
        <begin position="100"/>
        <end position="119"/>
    </location>
</feature>
<gene>
    <name evidence="2" type="ORF">BN1012_Phect1320</name>
</gene>
<dbReference type="AlphaFoldDB" id="X5MEY7"/>
<dbReference type="RefSeq" id="WP_043950161.1">
    <property type="nucleotide sequence ID" value="NZ_HG966617.1"/>
</dbReference>
<feature type="region of interest" description="Disordered" evidence="1">
    <location>
        <begin position="51"/>
        <end position="119"/>
    </location>
</feature>
<keyword evidence="3" id="KW-1185">Reference proteome</keyword>
<protein>
    <submittedName>
        <fullName evidence="2">Uncharacterized protein</fullName>
    </submittedName>
</protein>
<reference evidence="2 3" key="1">
    <citation type="journal article" date="2014" name="Front. Genet.">
        <title>Genome and metabolic network of "Candidatus Phaeomarinobacter ectocarpi" Ec32, a new candidate genus of Alphaproteobacteria frequently associated with brown algae.</title>
        <authorList>
            <person name="Dittami S.M."/>
            <person name="Barbeyron T."/>
            <person name="Boyen C."/>
            <person name="Cambefort J."/>
            <person name="Collet G."/>
            <person name="Delage L."/>
            <person name="Gobet A."/>
            <person name="Groisillier A."/>
            <person name="Leblanc C."/>
            <person name="Michel G."/>
            <person name="Scornet D."/>
            <person name="Siegel A."/>
            <person name="Tapia J.E."/>
            <person name="Tonon T."/>
        </authorList>
    </citation>
    <scope>NUCLEOTIDE SEQUENCE [LARGE SCALE GENOMIC DNA]</scope>
    <source>
        <strain evidence="2 3">Ec32</strain>
    </source>
</reference>
<evidence type="ECO:0000313" key="3">
    <source>
        <dbReference type="Proteomes" id="UP000032160"/>
    </source>
</evidence>
<dbReference type="KEGG" id="pect:BN1012_Phect1320"/>
<dbReference type="OrthoDB" id="9918557at2"/>
<dbReference type="STRING" id="1458461.BN1012_Phect1320"/>
<dbReference type="EMBL" id="HG966617">
    <property type="protein sequence ID" value="CDO59534.1"/>
    <property type="molecule type" value="Genomic_DNA"/>
</dbReference>
<feature type="compositionally biased region" description="Basic and acidic residues" evidence="1">
    <location>
        <begin position="51"/>
        <end position="97"/>
    </location>
</feature>
<accession>X5MEY7</accession>
<evidence type="ECO:0000313" key="2">
    <source>
        <dbReference type="EMBL" id="CDO59534.1"/>
    </source>
</evidence>
<organism evidence="2 3">
    <name type="scientific">Candidatus Phaeomarinibacter ectocarpi</name>
    <dbReference type="NCBI Taxonomy" id="1458461"/>
    <lineage>
        <taxon>Bacteria</taxon>
        <taxon>Pseudomonadati</taxon>
        <taxon>Pseudomonadota</taxon>
        <taxon>Alphaproteobacteria</taxon>
        <taxon>Hyphomicrobiales</taxon>
        <taxon>Parvibaculaceae</taxon>
        <taxon>Candidatus Phaeomarinibacter</taxon>
    </lineage>
</organism>